<gene>
    <name evidence="17" type="primary">ftsX</name>
    <name evidence="17" type="ORF">D0544_12565</name>
</gene>
<evidence type="ECO:0000256" key="13">
    <source>
        <dbReference type="SAM" id="MobiDB-lite"/>
    </source>
</evidence>
<keyword evidence="9 14" id="KW-1133">Transmembrane helix</keyword>
<evidence type="ECO:0000256" key="10">
    <source>
        <dbReference type="ARBA" id="ARBA00023136"/>
    </source>
</evidence>
<dbReference type="Pfam" id="PF18075">
    <property type="entry name" value="FtsX_ECD"/>
    <property type="match status" value="1"/>
</dbReference>
<evidence type="ECO:0000256" key="5">
    <source>
        <dbReference type="ARBA" id="ARBA00022475"/>
    </source>
</evidence>
<evidence type="ECO:0000259" key="15">
    <source>
        <dbReference type="Pfam" id="PF02687"/>
    </source>
</evidence>
<dbReference type="PANTHER" id="PTHR47755">
    <property type="entry name" value="CELL DIVISION PROTEIN FTSX"/>
    <property type="match status" value="1"/>
</dbReference>
<sequence>MADYPRGASRSGRGATPAARPKAADPKRSAESGARRKRPAVQRKARPHSGDRLGGALHHHRQMGVQSLQKLLQAPAATLMTCLVMAVALVLPSVMLVAVANLKQLSAGWDGSPQLTLYLREGAQHSPLMQKLGADPRIESLVYLSAEQALAEFEQYSGLADVTAQLEDNPLPAVLILRPQLEALQGELGRQLVDEMQQLADVELASLDLQWVERLRQILQLGERSSLLLAMLLAVAVLLVIGNTIRLAIENRRNEILVVKLVGGSDAYVRRPFLYTGAWYGVGAGLLAAVLVQLLVLLVEGPAARLAALYQSQFQLQGLGFSASLALVLLGAALGWCGAWLAAVRHLREIEPR</sequence>
<dbReference type="GO" id="GO:0005886">
    <property type="term" value="C:plasma membrane"/>
    <property type="evidence" value="ECO:0007669"/>
    <property type="project" value="UniProtKB-SubCell"/>
</dbReference>
<protein>
    <recommendedName>
        <fullName evidence="4 12">Cell division protein FtsX</fullName>
    </recommendedName>
</protein>
<dbReference type="InterPro" id="IPR047590">
    <property type="entry name" value="FtsX_proteobact-type"/>
</dbReference>
<comment type="function">
    <text evidence="12">Part of the ABC transporter FtsEX involved in cellular division.</text>
</comment>
<feature type="region of interest" description="Disordered" evidence="13">
    <location>
        <begin position="1"/>
        <end position="60"/>
    </location>
</feature>
<evidence type="ECO:0000256" key="12">
    <source>
        <dbReference type="PIRNR" id="PIRNR003097"/>
    </source>
</evidence>
<evidence type="ECO:0000256" key="1">
    <source>
        <dbReference type="ARBA" id="ARBA00004429"/>
    </source>
</evidence>
<evidence type="ECO:0000313" key="18">
    <source>
        <dbReference type="Proteomes" id="UP000280792"/>
    </source>
</evidence>
<name>A0A3P3VK50_9GAMM</name>
<dbReference type="PIRSF" id="PIRSF003097">
    <property type="entry name" value="FtsX"/>
    <property type="match status" value="1"/>
</dbReference>
<feature type="transmembrane region" description="Helical" evidence="14">
    <location>
        <begin position="227"/>
        <end position="249"/>
    </location>
</feature>
<dbReference type="PANTHER" id="PTHR47755:SF1">
    <property type="entry name" value="CELL DIVISION PROTEIN FTSX"/>
    <property type="match status" value="1"/>
</dbReference>
<feature type="transmembrane region" description="Helical" evidence="14">
    <location>
        <begin position="319"/>
        <end position="343"/>
    </location>
</feature>
<evidence type="ECO:0000256" key="4">
    <source>
        <dbReference type="ARBA" id="ARBA00021907"/>
    </source>
</evidence>
<evidence type="ECO:0000259" key="16">
    <source>
        <dbReference type="Pfam" id="PF18075"/>
    </source>
</evidence>
<feature type="transmembrane region" description="Helical" evidence="14">
    <location>
        <begin position="76"/>
        <end position="100"/>
    </location>
</feature>
<feature type="domain" description="ABC3 transporter permease C-terminal" evidence="15">
    <location>
        <begin position="229"/>
        <end position="349"/>
    </location>
</feature>
<evidence type="ECO:0000256" key="8">
    <source>
        <dbReference type="ARBA" id="ARBA00022692"/>
    </source>
</evidence>
<feature type="compositionally biased region" description="Low complexity" evidence="13">
    <location>
        <begin position="12"/>
        <end position="21"/>
    </location>
</feature>
<dbReference type="GO" id="GO:0032153">
    <property type="term" value="C:cell division site"/>
    <property type="evidence" value="ECO:0007669"/>
    <property type="project" value="TreeGrafter"/>
</dbReference>
<comment type="caution">
    <text evidence="17">The sequence shown here is derived from an EMBL/GenBank/DDBJ whole genome shotgun (WGS) entry which is preliminary data.</text>
</comment>
<keyword evidence="5 12" id="KW-1003">Cell membrane</keyword>
<evidence type="ECO:0000256" key="11">
    <source>
        <dbReference type="ARBA" id="ARBA00023306"/>
    </source>
</evidence>
<feature type="compositionally biased region" description="Basic residues" evidence="13">
    <location>
        <begin position="35"/>
        <end position="47"/>
    </location>
</feature>
<dbReference type="InterPro" id="IPR040690">
    <property type="entry name" value="FtsX_ECD"/>
</dbReference>
<dbReference type="Pfam" id="PF02687">
    <property type="entry name" value="FtsX"/>
    <property type="match status" value="1"/>
</dbReference>
<evidence type="ECO:0000313" key="17">
    <source>
        <dbReference type="EMBL" id="RRJ82687.1"/>
    </source>
</evidence>
<proteinExistence type="inferred from homology"/>
<accession>A0A3P3VK50</accession>
<comment type="similarity">
    <text evidence="2 12">Belongs to the ABC-4 integral membrane protein family. FtsX subfamily.</text>
</comment>
<dbReference type="RefSeq" id="WP_125016655.1">
    <property type="nucleotide sequence ID" value="NZ_QWEZ01000002.1"/>
</dbReference>
<feature type="domain" description="FtsX extracellular" evidence="16">
    <location>
        <begin position="115"/>
        <end position="203"/>
    </location>
</feature>
<keyword evidence="8 14" id="KW-0812">Transmembrane</keyword>
<reference evidence="17 18" key="1">
    <citation type="submission" date="2018-08" db="EMBL/GenBank/DDBJ databases">
        <authorList>
            <person name="Khan S.A."/>
        </authorList>
    </citation>
    <scope>NUCLEOTIDE SEQUENCE [LARGE SCALE GENOMIC DNA]</scope>
    <source>
        <strain evidence="17 18">GTF-13</strain>
    </source>
</reference>
<evidence type="ECO:0000256" key="2">
    <source>
        <dbReference type="ARBA" id="ARBA00007379"/>
    </source>
</evidence>
<keyword evidence="6 12" id="KW-0997">Cell inner membrane</keyword>
<reference evidence="17 18" key="2">
    <citation type="submission" date="2018-12" db="EMBL/GenBank/DDBJ databases">
        <title>Simiduia agarivorans gen. nov., sp. nov., a marine, agarolytic bacterium isolated from shallow coastal water from Keelung, Taiwan.</title>
        <authorList>
            <person name="Shieh W.Y."/>
        </authorList>
    </citation>
    <scope>NUCLEOTIDE SEQUENCE [LARGE SCALE GENOMIC DNA]</scope>
    <source>
        <strain evidence="17 18">GTF-13</strain>
    </source>
</reference>
<evidence type="ECO:0000256" key="3">
    <source>
        <dbReference type="ARBA" id="ARBA00011160"/>
    </source>
</evidence>
<evidence type="ECO:0000256" key="6">
    <source>
        <dbReference type="ARBA" id="ARBA00022519"/>
    </source>
</evidence>
<keyword evidence="18" id="KW-1185">Reference proteome</keyword>
<keyword evidence="11 12" id="KW-0131">Cell cycle</keyword>
<organism evidence="17 18">
    <name type="scientific">Aestuariirhabdus litorea</name>
    <dbReference type="NCBI Taxonomy" id="2528527"/>
    <lineage>
        <taxon>Bacteria</taxon>
        <taxon>Pseudomonadati</taxon>
        <taxon>Pseudomonadota</taxon>
        <taxon>Gammaproteobacteria</taxon>
        <taxon>Oceanospirillales</taxon>
        <taxon>Aestuariirhabdaceae</taxon>
        <taxon>Aestuariirhabdus</taxon>
    </lineage>
</organism>
<feature type="compositionally biased region" description="Basic and acidic residues" evidence="13">
    <location>
        <begin position="22"/>
        <end position="34"/>
    </location>
</feature>
<feature type="transmembrane region" description="Helical" evidence="14">
    <location>
        <begin position="278"/>
        <end position="299"/>
    </location>
</feature>
<dbReference type="InterPro" id="IPR004513">
    <property type="entry name" value="FtsX"/>
</dbReference>
<dbReference type="Proteomes" id="UP000280792">
    <property type="component" value="Unassembled WGS sequence"/>
</dbReference>
<evidence type="ECO:0000256" key="14">
    <source>
        <dbReference type="SAM" id="Phobius"/>
    </source>
</evidence>
<dbReference type="EMBL" id="QWEZ01000002">
    <property type="protein sequence ID" value="RRJ82687.1"/>
    <property type="molecule type" value="Genomic_DNA"/>
</dbReference>
<evidence type="ECO:0000256" key="9">
    <source>
        <dbReference type="ARBA" id="ARBA00022989"/>
    </source>
</evidence>
<keyword evidence="7 12" id="KW-0132">Cell division</keyword>
<dbReference type="GO" id="GO:0051301">
    <property type="term" value="P:cell division"/>
    <property type="evidence" value="ECO:0007669"/>
    <property type="project" value="UniProtKB-KW"/>
</dbReference>
<comment type="subunit">
    <text evidence="3">Forms a membrane-associated complex with FtsE.</text>
</comment>
<dbReference type="InterPro" id="IPR003838">
    <property type="entry name" value="ABC3_permease_C"/>
</dbReference>
<dbReference type="AlphaFoldDB" id="A0A3P3VK50"/>
<dbReference type="NCBIfam" id="TIGR00439">
    <property type="entry name" value="FtsX_Gneg"/>
    <property type="match status" value="1"/>
</dbReference>
<comment type="subcellular location">
    <subcellularLocation>
        <location evidence="1">Cell inner membrane</location>
        <topology evidence="1">Multi-pass membrane protein</topology>
    </subcellularLocation>
</comment>
<keyword evidence="10 12" id="KW-0472">Membrane</keyword>
<dbReference type="Gene3D" id="3.30.70.3040">
    <property type="match status" value="1"/>
</dbReference>
<evidence type="ECO:0000256" key="7">
    <source>
        <dbReference type="ARBA" id="ARBA00022618"/>
    </source>
</evidence>